<dbReference type="RefSeq" id="WP_059379724.1">
    <property type="nucleotide sequence ID" value="NZ_CP061008.1"/>
</dbReference>
<organism evidence="2 3">
    <name type="scientific">Alcaligenes xylosoxydans xylosoxydans</name>
    <name type="common">Achromobacter xylosoxidans</name>
    <dbReference type="NCBI Taxonomy" id="85698"/>
    <lineage>
        <taxon>Bacteria</taxon>
        <taxon>Pseudomonadati</taxon>
        <taxon>Pseudomonadota</taxon>
        <taxon>Betaproteobacteria</taxon>
        <taxon>Burkholderiales</taxon>
        <taxon>Alcaligenaceae</taxon>
        <taxon>Achromobacter</taxon>
    </lineage>
</organism>
<gene>
    <name evidence="2" type="ORF">DY367_06235</name>
</gene>
<proteinExistence type="predicted"/>
<dbReference type="InterPro" id="IPR012340">
    <property type="entry name" value="NA-bd_OB-fold"/>
</dbReference>
<accession>A0A424WHG1</accession>
<dbReference type="SUPFAM" id="SSF50249">
    <property type="entry name" value="Nucleic acid-binding proteins"/>
    <property type="match status" value="1"/>
</dbReference>
<comment type="caution">
    <text evidence="2">The sequence shown here is derived from an EMBL/GenBank/DDBJ whole genome shotgun (WGS) entry which is preliminary data.</text>
</comment>
<protein>
    <recommendedName>
        <fullName evidence="1">ChsH2 rubredoxin-like zinc ribbon domain-containing protein</fullName>
    </recommendedName>
</protein>
<dbReference type="Pfam" id="PF12172">
    <property type="entry name" value="zf-ChsH2"/>
    <property type="match status" value="1"/>
</dbReference>
<dbReference type="OrthoDB" id="9033662at2"/>
<feature type="domain" description="ChsH2 rubredoxin-like zinc ribbon" evidence="1">
    <location>
        <begin position="8"/>
        <end position="26"/>
    </location>
</feature>
<dbReference type="AlphaFoldDB" id="A0A424WHG1"/>
<dbReference type="InterPro" id="IPR022002">
    <property type="entry name" value="ChsH2_Znr"/>
</dbReference>
<dbReference type="EMBL" id="QVXO01000006">
    <property type="protein sequence ID" value="RPJ92714.1"/>
    <property type="molecule type" value="Genomic_DNA"/>
</dbReference>
<reference evidence="2 3" key="1">
    <citation type="submission" date="2018-08" db="EMBL/GenBank/DDBJ databases">
        <title>Achromobacter xylosoxidans Genome sequencing and assembly.</title>
        <authorList>
            <person name="Wang R."/>
            <person name="Rensing C."/>
            <person name="Li Y."/>
        </authorList>
    </citation>
    <scope>NUCLEOTIDE SEQUENCE [LARGE SCALE GENOMIC DNA]</scope>
    <source>
        <strain evidence="2 3">GD003A</strain>
    </source>
</reference>
<evidence type="ECO:0000259" key="1">
    <source>
        <dbReference type="Pfam" id="PF12172"/>
    </source>
</evidence>
<name>A0A424WHG1_ALCXX</name>
<sequence>MSVNVSLCSSCGHLVYPVRLWCPACGHGQARAAAVEQAELLAWTELPSRDGAPAAVIATVRALPAGPVLVVRLEEPPTHAGQLLSLFERDTDGRPLPWARLAAEPRS</sequence>
<dbReference type="Proteomes" id="UP000285324">
    <property type="component" value="Unassembled WGS sequence"/>
</dbReference>
<evidence type="ECO:0000313" key="2">
    <source>
        <dbReference type="EMBL" id="RPJ92714.1"/>
    </source>
</evidence>
<evidence type="ECO:0000313" key="3">
    <source>
        <dbReference type="Proteomes" id="UP000285324"/>
    </source>
</evidence>